<keyword evidence="4" id="KW-1185">Reference proteome</keyword>
<dbReference type="InterPro" id="IPR041698">
    <property type="entry name" value="Methyltransf_25"/>
</dbReference>
<evidence type="ECO:0000313" key="3">
    <source>
        <dbReference type="EMBL" id="GAA0466459.1"/>
    </source>
</evidence>
<dbReference type="CDD" id="cd02440">
    <property type="entry name" value="AdoMet_MTases"/>
    <property type="match status" value="1"/>
</dbReference>
<feature type="domain" description="Methyltransferase" evidence="1">
    <location>
        <begin position="101"/>
        <end position="168"/>
    </location>
</feature>
<dbReference type="Pfam" id="PF13649">
    <property type="entry name" value="Methyltransf_25"/>
    <property type="match status" value="1"/>
</dbReference>
<name>A0ABP3JXD0_9BACI</name>
<dbReference type="PIRSF" id="PIRSF018249">
    <property type="entry name" value="MyrA_prd"/>
    <property type="match status" value="1"/>
</dbReference>
<dbReference type="Gene3D" id="3.40.50.150">
    <property type="entry name" value="Vaccinia Virus protein VP39"/>
    <property type="match status" value="1"/>
</dbReference>
<proteinExistence type="predicted"/>
<dbReference type="PANTHER" id="PTHR43460:SF1">
    <property type="entry name" value="METHYLTRANSFERASE TYPE 11 DOMAIN-CONTAINING PROTEIN"/>
    <property type="match status" value="1"/>
</dbReference>
<dbReference type="Pfam" id="PF21302">
    <property type="entry name" value="Zn_ribbon_RlmA"/>
    <property type="match status" value="1"/>
</dbReference>
<evidence type="ECO:0000313" key="4">
    <source>
        <dbReference type="Proteomes" id="UP001500740"/>
    </source>
</evidence>
<dbReference type="InterPro" id="IPR029063">
    <property type="entry name" value="SAM-dependent_MTases_sf"/>
</dbReference>
<dbReference type="InterPro" id="IPR048647">
    <property type="entry name" value="RlmA_N"/>
</dbReference>
<accession>A0ABP3JXD0</accession>
<organism evidence="3 4">
    <name type="scientific">Alkalibacillus silvisoli</name>
    <dbReference type="NCBI Taxonomy" id="392823"/>
    <lineage>
        <taxon>Bacteria</taxon>
        <taxon>Bacillati</taxon>
        <taxon>Bacillota</taxon>
        <taxon>Bacilli</taxon>
        <taxon>Bacillales</taxon>
        <taxon>Bacillaceae</taxon>
        <taxon>Alkalibacillus</taxon>
    </lineage>
</organism>
<comment type="caution">
    <text evidence="3">The sequence shown here is derived from an EMBL/GenBank/DDBJ whole genome shotgun (WGS) entry which is preliminary data.</text>
</comment>
<dbReference type="EMBL" id="BAAACZ010000018">
    <property type="protein sequence ID" value="GAA0466459.1"/>
    <property type="molecule type" value="Genomic_DNA"/>
</dbReference>
<protein>
    <recommendedName>
        <fullName evidence="5">Methyltransferase domain-containing protein</fullName>
    </recommendedName>
</protein>
<gene>
    <name evidence="3" type="ORF">GCM10008935_22970</name>
</gene>
<dbReference type="InterPro" id="IPR052939">
    <property type="entry name" value="23S_rRNA_MeTrnsfrase_RlmA"/>
</dbReference>
<evidence type="ECO:0008006" key="5">
    <source>
        <dbReference type="Google" id="ProtNLM"/>
    </source>
</evidence>
<dbReference type="PANTHER" id="PTHR43460">
    <property type="entry name" value="METHYLTRANSFERASE"/>
    <property type="match status" value="1"/>
</dbReference>
<dbReference type="Proteomes" id="UP001500740">
    <property type="component" value="Unassembled WGS sequence"/>
</dbReference>
<evidence type="ECO:0000259" key="1">
    <source>
        <dbReference type="Pfam" id="PF13649"/>
    </source>
</evidence>
<dbReference type="InterPro" id="IPR016718">
    <property type="entry name" value="rRNA_m1G-MeTrfase_A_prd"/>
</dbReference>
<reference evidence="4" key="1">
    <citation type="journal article" date="2019" name="Int. J. Syst. Evol. Microbiol.">
        <title>The Global Catalogue of Microorganisms (GCM) 10K type strain sequencing project: providing services to taxonomists for standard genome sequencing and annotation.</title>
        <authorList>
            <consortium name="The Broad Institute Genomics Platform"/>
            <consortium name="The Broad Institute Genome Sequencing Center for Infectious Disease"/>
            <person name="Wu L."/>
            <person name="Ma J."/>
        </authorList>
    </citation>
    <scope>NUCLEOTIDE SEQUENCE [LARGE SCALE GENOMIC DNA]</scope>
    <source>
        <strain evidence="4">JCM 14193</strain>
    </source>
</reference>
<evidence type="ECO:0000259" key="2">
    <source>
        <dbReference type="Pfam" id="PF21302"/>
    </source>
</evidence>
<feature type="domain" description="23S rRNA (guanine(745)-N(1))-methyltransferase N-terminal" evidence="2">
    <location>
        <begin position="21"/>
        <end position="62"/>
    </location>
</feature>
<dbReference type="SUPFAM" id="SSF53335">
    <property type="entry name" value="S-adenosyl-L-methionine-dependent methyltransferases"/>
    <property type="match status" value="1"/>
</dbReference>
<sequence length="284" mass="32670">MKKLSKKQLAANRIDEHIQIFKCPICHKSMSLKDETQLTCSNNHMYDLAKQGYLNMVQQGKKSQYDQSLFQARQRLIKSGFYHKLLNQLEMILKNQSTHYILDAGCGEGSHLSSLLERVNYSMGIGIDLAKEGIQTAAKGDEQGQWIVADIANTPFKDQAFNFILNILSPSNYDEFKRLIKDDGIIIKVVPGANYLKEIREQIFEGTEQIDYSNEQTIKRFEEAFQLKQRENITDYVSLSEEQFHDLIHMTPLTQDAELEAIHFVDQVTIDLEVLVGQKINQTY</sequence>